<evidence type="ECO:0000256" key="4">
    <source>
        <dbReference type="ARBA" id="ARBA00034617"/>
    </source>
</evidence>
<feature type="domain" description="Helicase ATP-binding" evidence="7">
    <location>
        <begin position="84"/>
        <end position="267"/>
    </location>
</feature>
<feature type="compositionally biased region" description="Acidic residues" evidence="6">
    <location>
        <begin position="648"/>
        <end position="657"/>
    </location>
</feature>
<reference evidence="8" key="1">
    <citation type="submission" date="2023-03" db="EMBL/GenBank/DDBJ databases">
        <title>Massive genome expansion in bonnet fungi (Mycena s.s.) driven by repeated elements and novel gene families across ecological guilds.</title>
        <authorList>
            <consortium name="Lawrence Berkeley National Laboratory"/>
            <person name="Harder C.B."/>
            <person name="Miyauchi S."/>
            <person name="Viragh M."/>
            <person name="Kuo A."/>
            <person name="Thoen E."/>
            <person name="Andreopoulos B."/>
            <person name="Lu D."/>
            <person name="Skrede I."/>
            <person name="Drula E."/>
            <person name="Henrissat B."/>
            <person name="Morin E."/>
            <person name="Kohler A."/>
            <person name="Barry K."/>
            <person name="LaButti K."/>
            <person name="Morin E."/>
            <person name="Salamov A."/>
            <person name="Lipzen A."/>
            <person name="Mereny Z."/>
            <person name="Hegedus B."/>
            <person name="Baldrian P."/>
            <person name="Stursova M."/>
            <person name="Weitz H."/>
            <person name="Taylor A."/>
            <person name="Grigoriev I.V."/>
            <person name="Nagy L.G."/>
            <person name="Martin F."/>
            <person name="Kauserud H."/>
        </authorList>
    </citation>
    <scope>NUCLEOTIDE SEQUENCE</scope>
    <source>
        <strain evidence="8">CBHHK200</strain>
    </source>
</reference>
<dbReference type="GO" id="GO:0000724">
    <property type="term" value="P:double-strand break repair via homologous recombination"/>
    <property type="evidence" value="ECO:0007669"/>
    <property type="project" value="TreeGrafter"/>
</dbReference>
<dbReference type="Proteomes" id="UP001218188">
    <property type="component" value="Unassembled WGS sequence"/>
</dbReference>
<name>A0AAD6SCC6_9AGAR</name>
<evidence type="ECO:0000256" key="2">
    <source>
        <dbReference type="ARBA" id="ARBA00023125"/>
    </source>
</evidence>
<dbReference type="EC" id="5.6.2.4" evidence="5"/>
<dbReference type="GO" id="GO:0009378">
    <property type="term" value="F:four-way junction helicase activity"/>
    <property type="evidence" value="ECO:0007669"/>
    <property type="project" value="TreeGrafter"/>
</dbReference>
<dbReference type="EMBL" id="JARJCM010000157">
    <property type="protein sequence ID" value="KAJ7025234.1"/>
    <property type="molecule type" value="Genomic_DNA"/>
</dbReference>
<feature type="region of interest" description="Disordered" evidence="6">
    <location>
        <begin position="645"/>
        <end position="674"/>
    </location>
</feature>
<dbReference type="GO" id="GO:0043138">
    <property type="term" value="F:3'-5' DNA helicase activity"/>
    <property type="evidence" value="ECO:0007669"/>
    <property type="project" value="UniProtKB-EC"/>
</dbReference>
<proteinExistence type="inferred from homology"/>
<evidence type="ECO:0000256" key="5">
    <source>
        <dbReference type="ARBA" id="ARBA00034808"/>
    </source>
</evidence>
<dbReference type="SMART" id="SM00487">
    <property type="entry name" value="DEXDc"/>
    <property type="match status" value="1"/>
</dbReference>
<dbReference type="Pfam" id="PF00270">
    <property type="entry name" value="DEAD"/>
    <property type="match status" value="1"/>
</dbReference>
<evidence type="ECO:0000256" key="3">
    <source>
        <dbReference type="ARBA" id="ARBA00023235"/>
    </source>
</evidence>
<dbReference type="InterPro" id="IPR027417">
    <property type="entry name" value="P-loop_NTPase"/>
</dbReference>
<evidence type="ECO:0000313" key="9">
    <source>
        <dbReference type="Proteomes" id="UP001218188"/>
    </source>
</evidence>
<dbReference type="GO" id="GO:0016787">
    <property type="term" value="F:hydrolase activity"/>
    <property type="evidence" value="ECO:0007669"/>
    <property type="project" value="UniProtKB-KW"/>
</dbReference>
<dbReference type="InterPro" id="IPR011545">
    <property type="entry name" value="DEAD/DEAH_box_helicase_dom"/>
</dbReference>
<dbReference type="AlphaFoldDB" id="A0AAD6SCC6"/>
<evidence type="ECO:0000256" key="6">
    <source>
        <dbReference type="SAM" id="MobiDB-lite"/>
    </source>
</evidence>
<comment type="catalytic activity">
    <reaction evidence="4">
        <text>Couples ATP hydrolysis with the unwinding of duplex DNA by translocating in the 3'-5' direction.</text>
        <dbReference type="EC" id="5.6.2.4"/>
    </reaction>
</comment>
<keyword evidence="9" id="KW-1185">Reference proteome</keyword>
<evidence type="ECO:0000313" key="8">
    <source>
        <dbReference type="EMBL" id="KAJ7025234.1"/>
    </source>
</evidence>
<dbReference type="InterPro" id="IPR014001">
    <property type="entry name" value="Helicase_ATP-bd"/>
</dbReference>
<evidence type="ECO:0000256" key="1">
    <source>
        <dbReference type="ARBA" id="ARBA00005446"/>
    </source>
</evidence>
<evidence type="ECO:0000259" key="7">
    <source>
        <dbReference type="PROSITE" id="PS51192"/>
    </source>
</evidence>
<keyword evidence="2" id="KW-0238">DNA-binding</keyword>
<dbReference type="GO" id="GO:0005694">
    <property type="term" value="C:chromosome"/>
    <property type="evidence" value="ECO:0007669"/>
    <property type="project" value="TreeGrafter"/>
</dbReference>
<organism evidence="8 9">
    <name type="scientific">Mycena alexandri</name>
    <dbReference type="NCBI Taxonomy" id="1745969"/>
    <lineage>
        <taxon>Eukaryota</taxon>
        <taxon>Fungi</taxon>
        <taxon>Dikarya</taxon>
        <taxon>Basidiomycota</taxon>
        <taxon>Agaricomycotina</taxon>
        <taxon>Agaricomycetes</taxon>
        <taxon>Agaricomycetidae</taxon>
        <taxon>Agaricales</taxon>
        <taxon>Marasmiineae</taxon>
        <taxon>Mycenaceae</taxon>
        <taxon>Mycena</taxon>
    </lineage>
</organism>
<gene>
    <name evidence="8" type="ORF">C8F04DRAFT_968081</name>
</gene>
<comment type="caution">
    <text evidence="8">The sequence shown here is derived from an EMBL/GenBank/DDBJ whole genome shotgun (WGS) entry which is preliminary data.</text>
</comment>
<sequence>MNTPNGSATLDSREQTTIQYLHDKSLVELQLLVSTQIPSIFDIPYAYIATLNDKSKRIALIACLIVYFTSKGRIVPRQFQLESNDALHCGRDCLVDSGTGSGKTLCQIIPNLVFPDTCSMTISPLKRLQILQVPEFEGWGISVVCINEDTPKDKVLWDKIQDGGFQHLIVQPEQLKTFKGHGTRLAALLNISTFVKKITRVHIDEVHNHHTAGLASYGLPPFRPAWGFLNDLRLRVTKGTPIQALSGTLPPHIKSAVITHLNFDPKSLVSLKLSSNRPNTIYATHRIVGGLKDFRNLDFLISIPFKPLLKVIVFHDDTEQCAAAAAYGDKQLPVELRNSGVIRHYHGGMSKEYLTRVFNDFSREDVGGIDVRDIAAVIDYGIPQKKPKGLQRGGRCGRNGAPSVYLVMAEAWAFTASLDAAELDNGDPDRPIAGHLTKFSKKPERTGLAMILYVRSVVCLRRLIRDYLADVSPEALNISTPWCCDRFHPHAAALQFDKRNFFPGRFIYSDDTGAIYAGDIDEVDRVHLNPPKRKKRKTKGPVNRKMVHREPLQLRLRAWLASAHANDHLRAVRPPSFILDPTAMKKLSAVHPDRMTSVAQLVSALDETAEWGVEWGGKVLAVIKAYDTEFPQISVGRKSKAATKCNEDVESSEEETWEPTSKKAKRGGQERVLQEIPLNLRRSARFQPKV</sequence>
<dbReference type="PANTHER" id="PTHR13710">
    <property type="entry name" value="DNA HELICASE RECQ FAMILY MEMBER"/>
    <property type="match status" value="1"/>
</dbReference>
<keyword evidence="3" id="KW-0413">Isomerase</keyword>
<dbReference type="GO" id="GO:0005524">
    <property type="term" value="F:ATP binding"/>
    <property type="evidence" value="ECO:0007669"/>
    <property type="project" value="InterPro"/>
</dbReference>
<keyword evidence="8" id="KW-0378">Hydrolase</keyword>
<dbReference type="SUPFAM" id="SSF52540">
    <property type="entry name" value="P-loop containing nucleoside triphosphate hydrolases"/>
    <property type="match status" value="1"/>
</dbReference>
<accession>A0AAD6SCC6</accession>
<dbReference type="PROSITE" id="PS51192">
    <property type="entry name" value="HELICASE_ATP_BIND_1"/>
    <property type="match status" value="1"/>
</dbReference>
<comment type="similarity">
    <text evidence="1">Belongs to the helicase family. RecQ subfamily.</text>
</comment>
<dbReference type="Gene3D" id="3.40.50.300">
    <property type="entry name" value="P-loop containing nucleotide triphosphate hydrolases"/>
    <property type="match status" value="2"/>
</dbReference>
<dbReference type="GO" id="GO:0005737">
    <property type="term" value="C:cytoplasm"/>
    <property type="evidence" value="ECO:0007669"/>
    <property type="project" value="TreeGrafter"/>
</dbReference>
<protein>
    <recommendedName>
        <fullName evidence="5">DNA 3'-5' helicase</fullName>
        <ecNumber evidence="5">5.6.2.4</ecNumber>
    </recommendedName>
</protein>
<dbReference type="PANTHER" id="PTHR13710:SF105">
    <property type="entry name" value="ATP-DEPENDENT DNA HELICASE Q1"/>
    <property type="match status" value="1"/>
</dbReference>
<dbReference type="GO" id="GO:0003677">
    <property type="term" value="F:DNA binding"/>
    <property type="evidence" value="ECO:0007669"/>
    <property type="project" value="UniProtKB-KW"/>
</dbReference>